<evidence type="ECO:0000313" key="2">
    <source>
        <dbReference type="Proteomes" id="UP001189429"/>
    </source>
</evidence>
<reference evidence="1" key="1">
    <citation type="submission" date="2023-10" db="EMBL/GenBank/DDBJ databases">
        <authorList>
            <person name="Chen Y."/>
            <person name="Shah S."/>
            <person name="Dougan E. K."/>
            <person name="Thang M."/>
            <person name="Chan C."/>
        </authorList>
    </citation>
    <scope>NUCLEOTIDE SEQUENCE [LARGE SCALE GENOMIC DNA]</scope>
</reference>
<dbReference type="EMBL" id="CAUYUJ010000001">
    <property type="protein sequence ID" value="CAK0788055.1"/>
    <property type="molecule type" value="Genomic_DNA"/>
</dbReference>
<proteinExistence type="predicted"/>
<evidence type="ECO:0000313" key="1">
    <source>
        <dbReference type="EMBL" id="CAK0788055.1"/>
    </source>
</evidence>
<comment type="caution">
    <text evidence="1">The sequence shown here is derived from an EMBL/GenBank/DDBJ whole genome shotgun (WGS) entry which is preliminary data.</text>
</comment>
<gene>
    <name evidence="1" type="ORF">PCOR1329_LOCUS27</name>
</gene>
<protein>
    <submittedName>
        <fullName evidence="1">Uncharacterized protein</fullName>
    </submittedName>
</protein>
<keyword evidence="2" id="KW-1185">Reference proteome</keyword>
<feature type="non-terminal residue" evidence="1">
    <location>
        <position position="145"/>
    </location>
</feature>
<dbReference type="Proteomes" id="UP001189429">
    <property type="component" value="Unassembled WGS sequence"/>
</dbReference>
<accession>A0ABN9P6A9</accession>
<name>A0ABN9P6A9_9DINO</name>
<organism evidence="1 2">
    <name type="scientific">Prorocentrum cordatum</name>
    <dbReference type="NCBI Taxonomy" id="2364126"/>
    <lineage>
        <taxon>Eukaryota</taxon>
        <taxon>Sar</taxon>
        <taxon>Alveolata</taxon>
        <taxon>Dinophyceae</taxon>
        <taxon>Prorocentrales</taxon>
        <taxon>Prorocentraceae</taxon>
        <taxon>Prorocentrum</taxon>
    </lineage>
</organism>
<sequence length="145" mass="14927">ADEGATQVVPVSHPERIALAMETSAESPRKMEATMAALVENHELAMSEVVKGAGQSDAALQAQFNTSADVIKRDMVAMKSEVQAATTAAPAGSVGSTLRPAKITRAASAAPTGLRRMKMPLTIAGDGWAVFEAAPGDGPRGAVRE</sequence>
<feature type="non-terminal residue" evidence="1">
    <location>
        <position position="1"/>
    </location>
</feature>